<dbReference type="EMBL" id="JAUEDM010000020">
    <property type="protein sequence ID" value="KAK3311799.1"/>
    <property type="molecule type" value="Genomic_DNA"/>
</dbReference>
<gene>
    <name evidence="1" type="ORF">B0H66DRAFT_618262</name>
    <name evidence="2" type="ORF">B0H66DRAFT_621392</name>
</gene>
<protein>
    <submittedName>
        <fullName evidence="1">Uncharacterized protein</fullName>
    </submittedName>
</protein>
<reference evidence="1" key="2">
    <citation type="submission" date="2023-06" db="EMBL/GenBank/DDBJ databases">
        <authorList>
            <consortium name="Lawrence Berkeley National Laboratory"/>
            <person name="Haridas S."/>
            <person name="Hensen N."/>
            <person name="Bonometti L."/>
            <person name="Westerberg I."/>
            <person name="Brannstrom I.O."/>
            <person name="Guillou S."/>
            <person name="Cros-Aarteil S."/>
            <person name="Calhoun S."/>
            <person name="Kuo A."/>
            <person name="Mondo S."/>
            <person name="Pangilinan J."/>
            <person name="Riley R."/>
            <person name="Labutti K."/>
            <person name="Andreopoulos B."/>
            <person name="Lipzen A."/>
            <person name="Chen C."/>
            <person name="Yanf M."/>
            <person name="Daum C."/>
            <person name="Ng V."/>
            <person name="Clum A."/>
            <person name="Steindorff A."/>
            <person name="Ohm R."/>
            <person name="Martin F."/>
            <person name="Silar P."/>
            <person name="Natvig D."/>
            <person name="Lalanne C."/>
            <person name="Gautier V."/>
            <person name="Ament-Velasquez S.L."/>
            <person name="Kruys A."/>
            <person name="Hutchinson M.I."/>
            <person name="Powell A.J."/>
            <person name="Barry K."/>
            <person name="Miller A.N."/>
            <person name="Grigoriev I.V."/>
            <person name="Debuchy R."/>
            <person name="Gladieux P."/>
            <person name="Thoren M.H."/>
            <person name="Johannesson H."/>
        </authorList>
    </citation>
    <scope>NUCLEOTIDE SEQUENCE</scope>
    <source>
        <strain evidence="1">CBS 118394</strain>
    </source>
</reference>
<keyword evidence="3" id="KW-1185">Reference proteome</keyword>
<dbReference type="Proteomes" id="UP001283341">
    <property type="component" value="Unassembled WGS sequence"/>
</dbReference>
<accession>A0AAE0HS05</accession>
<sequence>MALAKSLLFFADSSVLHEHKLLSVFKWFGILREDKRFRILETDHDDDIRTFVFFHNFMKSFALVVKRLDSIRTRRTEDHPYAGWYLSTLGARLEATDPEIMYSACLNSRISILSPTTPMTSRPPTYITNMPFSWLDAYNSRPVPSPNPTLPDHLFFLSFEGVGLFPEADHSSWIPNYPGCSGIGDLPSEWVMATPAAADRGLSSRCGSSSPEIPSITGTTPTVFCLPISPVMRREHVPGGVSNKTVAYFRDFVSRNRTYAPTAGTSGFQALFRVLFQDHDILNPARFEFRALYLWWDITGDSEEPVSLWISSNFGHRSRFLVLVKRLLGGARVEFEDIWHESLMADGTGVVSSRLTGDFEEKFKNGQYEMPNERDRRRLSAMEAGWRFMETENGLLGLSPKWTNPGDIVCVTKGSSYPVILRRSGNSWVHVGVCWVLGLMNGEAAESLGDERETLERFEII</sequence>
<evidence type="ECO:0000313" key="3">
    <source>
        <dbReference type="Proteomes" id="UP001283341"/>
    </source>
</evidence>
<dbReference type="AlphaFoldDB" id="A0AAE0HS05"/>
<proteinExistence type="predicted"/>
<dbReference type="Pfam" id="PF26639">
    <property type="entry name" value="Het-6_barrel"/>
    <property type="match status" value="1"/>
</dbReference>
<evidence type="ECO:0000313" key="2">
    <source>
        <dbReference type="EMBL" id="KAK3317941.1"/>
    </source>
</evidence>
<name>A0AAE0HS05_9PEZI</name>
<comment type="caution">
    <text evidence="1">The sequence shown here is derived from an EMBL/GenBank/DDBJ whole genome shotgun (WGS) entry which is preliminary data.</text>
</comment>
<dbReference type="EMBL" id="JAUEDM010000004">
    <property type="protein sequence ID" value="KAK3317941.1"/>
    <property type="molecule type" value="Genomic_DNA"/>
</dbReference>
<evidence type="ECO:0000313" key="1">
    <source>
        <dbReference type="EMBL" id="KAK3311799.1"/>
    </source>
</evidence>
<organism evidence="1 3">
    <name type="scientific">Apodospora peruviana</name>
    <dbReference type="NCBI Taxonomy" id="516989"/>
    <lineage>
        <taxon>Eukaryota</taxon>
        <taxon>Fungi</taxon>
        <taxon>Dikarya</taxon>
        <taxon>Ascomycota</taxon>
        <taxon>Pezizomycotina</taxon>
        <taxon>Sordariomycetes</taxon>
        <taxon>Sordariomycetidae</taxon>
        <taxon>Sordariales</taxon>
        <taxon>Lasiosphaeriaceae</taxon>
        <taxon>Apodospora</taxon>
    </lineage>
</organism>
<reference evidence="1" key="1">
    <citation type="journal article" date="2023" name="Mol. Phylogenet. Evol.">
        <title>Genome-scale phylogeny and comparative genomics of the fungal order Sordariales.</title>
        <authorList>
            <person name="Hensen N."/>
            <person name="Bonometti L."/>
            <person name="Westerberg I."/>
            <person name="Brannstrom I.O."/>
            <person name="Guillou S."/>
            <person name="Cros-Aarteil S."/>
            <person name="Calhoun S."/>
            <person name="Haridas S."/>
            <person name="Kuo A."/>
            <person name="Mondo S."/>
            <person name="Pangilinan J."/>
            <person name="Riley R."/>
            <person name="LaButti K."/>
            <person name="Andreopoulos B."/>
            <person name="Lipzen A."/>
            <person name="Chen C."/>
            <person name="Yan M."/>
            <person name="Daum C."/>
            <person name="Ng V."/>
            <person name="Clum A."/>
            <person name="Steindorff A."/>
            <person name="Ohm R.A."/>
            <person name="Martin F."/>
            <person name="Silar P."/>
            <person name="Natvig D.O."/>
            <person name="Lalanne C."/>
            <person name="Gautier V."/>
            <person name="Ament-Velasquez S.L."/>
            <person name="Kruys A."/>
            <person name="Hutchinson M.I."/>
            <person name="Powell A.J."/>
            <person name="Barry K."/>
            <person name="Miller A.N."/>
            <person name="Grigoriev I.V."/>
            <person name="Debuchy R."/>
            <person name="Gladieux P."/>
            <person name="Hiltunen Thoren M."/>
            <person name="Johannesson H."/>
        </authorList>
    </citation>
    <scope>NUCLEOTIDE SEQUENCE</scope>
    <source>
        <strain evidence="1">CBS 118394</strain>
    </source>
</reference>